<dbReference type="InterPro" id="IPR036264">
    <property type="entry name" value="Bact_exopeptidase_dim_dom"/>
</dbReference>
<dbReference type="SUPFAM" id="SSF55031">
    <property type="entry name" value="Bacterial exopeptidase dimerisation domain"/>
    <property type="match status" value="1"/>
</dbReference>
<dbReference type="GO" id="GO:0016787">
    <property type="term" value="F:hydrolase activity"/>
    <property type="evidence" value="ECO:0007669"/>
    <property type="project" value="UniProtKB-KW"/>
</dbReference>
<reference evidence="7" key="3">
    <citation type="submission" date="2023-12" db="EMBL/GenBank/DDBJ databases">
        <authorList>
            <person name="Sun Q."/>
            <person name="Inoue M."/>
        </authorList>
    </citation>
    <scope>NUCLEOTIDE SEQUENCE</scope>
    <source>
        <strain evidence="7">JCM 12289</strain>
    </source>
</reference>
<dbReference type="SUPFAM" id="SSF53187">
    <property type="entry name" value="Zn-dependent exopeptidases"/>
    <property type="match status" value="1"/>
</dbReference>
<dbReference type="PROSITE" id="PS00758">
    <property type="entry name" value="ARGE_DAPE_CPG2_1"/>
    <property type="match status" value="1"/>
</dbReference>
<comment type="cofactor">
    <cofactor evidence="1">
        <name>Zn(2+)</name>
        <dbReference type="ChEBI" id="CHEBI:29105"/>
    </cofactor>
</comment>
<dbReference type="GeneID" id="71762953"/>
<dbReference type="InterPro" id="IPR002933">
    <property type="entry name" value="Peptidase_M20"/>
</dbReference>
<feature type="domain" description="Peptidase M20 dimerisation" evidence="6">
    <location>
        <begin position="210"/>
        <end position="310"/>
    </location>
</feature>
<sequence>MTDDPADMLDTATTDPGTLVGRIDHDETIDLLQELVRIRSPYFEEEAITEFVYDWLDSRGHDPEYHPVSEPDITGFEGNNVLARLEGSDPGAPTLLLNAHMDTVEIVEAWEEDPLSGRIEDGKLYGQGACDMKGGLAGIMVAFDALATADVDLAGDLLFSAVVDEEGPYGLGANQLVRDGITDECDAAIVTEPGPILAQTTIENPALLLGARGRFLYDITVTGEAAHGSQPQKGTNAVVDAGRLADALAAMDVGTHEKLGDGSVCPIEIEGGGETLSVPESCRLLADRHVVIGETEDVVRADAERVVADLDLDSDVQIDFRDAPAPDVRYGPYVTDADDPLVNALSSGVETVTDDEPAIGYFSSVGDFNYFGHRAGLPTVIVGPDGENIHGAGEFVHTDDVVAVARIVTAGCVSLLG</sequence>
<reference evidence="7" key="1">
    <citation type="journal article" date="2014" name="Int. J. Syst. Evol. Microbiol.">
        <title>Complete genome sequence of Corynebacterium casei LMG S-19264T (=DSM 44701T), isolated from a smear-ripened cheese.</title>
        <authorList>
            <consortium name="US DOE Joint Genome Institute (JGI-PGF)"/>
            <person name="Walter F."/>
            <person name="Albersmeier A."/>
            <person name="Kalinowski J."/>
            <person name="Ruckert C."/>
        </authorList>
    </citation>
    <scope>NUCLEOTIDE SEQUENCE</scope>
    <source>
        <strain evidence="7">JCM 12289</strain>
    </source>
</reference>
<accession>A0AAV3SCX4</accession>
<keyword evidence="9" id="KW-1185">Reference proteome</keyword>
<reference evidence="8" key="2">
    <citation type="submission" date="2022-04" db="EMBL/GenBank/DDBJ databases">
        <title>Sequencing and genomic assembly of Halococcus dombrowskii.</title>
        <authorList>
            <person name="Lim S.W."/>
            <person name="MacLea K.S."/>
        </authorList>
    </citation>
    <scope>NUCLEOTIDE SEQUENCE</scope>
    <source>
        <strain evidence="8">H4</strain>
    </source>
</reference>
<dbReference type="Gene3D" id="3.30.70.360">
    <property type="match status" value="1"/>
</dbReference>
<dbReference type="PANTHER" id="PTHR43808">
    <property type="entry name" value="ACETYLORNITHINE DEACETYLASE"/>
    <property type="match status" value="1"/>
</dbReference>
<dbReference type="Pfam" id="PF07687">
    <property type="entry name" value="M20_dimer"/>
    <property type="match status" value="1"/>
</dbReference>
<dbReference type="Pfam" id="PF01546">
    <property type="entry name" value="Peptidase_M20"/>
    <property type="match status" value="1"/>
</dbReference>
<gene>
    <name evidence="7" type="ORF">GCM10008985_10130</name>
    <name evidence="8" type="ORF">MUK72_13855</name>
</gene>
<dbReference type="PROSITE" id="PS00759">
    <property type="entry name" value="ARGE_DAPE_CPG2_2"/>
    <property type="match status" value="1"/>
</dbReference>
<dbReference type="InterPro" id="IPR011650">
    <property type="entry name" value="Peptidase_M20_dimer"/>
</dbReference>
<evidence type="ECO:0000313" key="7">
    <source>
        <dbReference type="EMBL" id="GAA0456156.1"/>
    </source>
</evidence>
<evidence type="ECO:0000313" key="10">
    <source>
        <dbReference type="Proteomes" id="UP001500962"/>
    </source>
</evidence>
<comment type="similarity">
    <text evidence="2">Belongs to the peptidase M20A family.</text>
</comment>
<dbReference type="EMBL" id="CP095005">
    <property type="protein sequence ID" value="UOO95039.1"/>
    <property type="molecule type" value="Genomic_DNA"/>
</dbReference>
<dbReference type="PANTHER" id="PTHR43808:SF8">
    <property type="entry name" value="PEPTIDASE M20 DIMERISATION DOMAIN-CONTAINING PROTEIN"/>
    <property type="match status" value="1"/>
</dbReference>
<evidence type="ECO:0000313" key="9">
    <source>
        <dbReference type="Proteomes" id="UP000830542"/>
    </source>
</evidence>
<dbReference type="Proteomes" id="UP000830542">
    <property type="component" value="Chromosome"/>
</dbReference>
<evidence type="ECO:0000256" key="3">
    <source>
        <dbReference type="ARBA" id="ARBA00022723"/>
    </source>
</evidence>
<organism evidence="7 10">
    <name type="scientific">Halococcus dombrowskii</name>
    <dbReference type="NCBI Taxonomy" id="179637"/>
    <lineage>
        <taxon>Archaea</taxon>
        <taxon>Methanobacteriati</taxon>
        <taxon>Methanobacteriota</taxon>
        <taxon>Stenosarchaea group</taxon>
        <taxon>Halobacteria</taxon>
        <taxon>Halobacteriales</taxon>
        <taxon>Halococcaceae</taxon>
        <taxon>Halococcus</taxon>
    </lineage>
</organism>
<dbReference type="Gene3D" id="3.40.630.10">
    <property type="entry name" value="Zn peptidases"/>
    <property type="match status" value="1"/>
</dbReference>
<evidence type="ECO:0000256" key="2">
    <source>
        <dbReference type="ARBA" id="ARBA00006247"/>
    </source>
</evidence>
<evidence type="ECO:0000313" key="8">
    <source>
        <dbReference type="EMBL" id="UOO95039.1"/>
    </source>
</evidence>
<dbReference type="AlphaFoldDB" id="A0AAV3SCX4"/>
<keyword evidence="3" id="KW-0479">Metal-binding</keyword>
<dbReference type="Proteomes" id="UP001500962">
    <property type="component" value="Unassembled WGS sequence"/>
</dbReference>
<keyword evidence="4" id="KW-0378">Hydrolase</keyword>
<proteinExistence type="inferred from homology"/>
<evidence type="ECO:0000256" key="1">
    <source>
        <dbReference type="ARBA" id="ARBA00001947"/>
    </source>
</evidence>
<dbReference type="InterPro" id="IPR050072">
    <property type="entry name" value="Peptidase_M20A"/>
</dbReference>
<dbReference type="InterPro" id="IPR001261">
    <property type="entry name" value="ArgE/DapE_CS"/>
</dbReference>
<dbReference type="EMBL" id="BAAADN010000018">
    <property type="protein sequence ID" value="GAA0456156.1"/>
    <property type="molecule type" value="Genomic_DNA"/>
</dbReference>
<dbReference type="RefSeq" id="WP_244702204.1">
    <property type="nucleotide sequence ID" value="NZ_BAAADN010000018.1"/>
</dbReference>
<evidence type="ECO:0000256" key="4">
    <source>
        <dbReference type="ARBA" id="ARBA00022801"/>
    </source>
</evidence>
<protein>
    <submittedName>
        <fullName evidence="7">M20 family metallopeptidase</fullName>
    </submittedName>
    <submittedName>
        <fullName evidence="8">M20/M25/M40 family metallo-hydrolase</fullName>
    </submittedName>
</protein>
<dbReference type="GO" id="GO:0046872">
    <property type="term" value="F:metal ion binding"/>
    <property type="evidence" value="ECO:0007669"/>
    <property type="project" value="UniProtKB-KW"/>
</dbReference>
<keyword evidence="5" id="KW-0862">Zinc</keyword>
<dbReference type="KEGG" id="hdo:MUK72_13855"/>
<evidence type="ECO:0000256" key="5">
    <source>
        <dbReference type="ARBA" id="ARBA00022833"/>
    </source>
</evidence>
<name>A0AAV3SCX4_HALDO</name>
<evidence type="ECO:0000259" key="6">
    <source>
        <dbReference type="Pfam" id="PF07687"/>
    </source>
</evidence>